<reference evidence="3 4" key="1">
    <citation type="journal article" date="2007" name="Appl. Environ. Microbiol.">
        <title>Rhizobial factors required for stem nodule maturation and maintenance in Sesbania rostrata-Azorhizobium caulinodans ORS571 symbiosis.</title>
        <authorList>
            <person name="Suzuki S."/>
            <person name="Aono T."/>
            <person name="Lee KB."/>
            <person name="Suzuki T."/>
            <person name="Liu CT."/>
            <person name="Miwa H."/>
            <person name="Wakao S."/>
            <person name="Iki T."/>
            <person name="Oyaizu H."/>
        </authorList>
    </citation>
    <scope>NUCLEOTIDE SEQUENCE [LARGE SCALE GENOMIC DNA]</scope>
    <source>
        <strain evidence="4">ATCC 43989 / DSM 5975 / JCM 20966 / LMG 6465 / NBRC 14845 / NCIMB 13405 / ORS 571</strain>
    </source>
</reference>
<proteinExistence type="predicted"/>
<reference evidence="3 4" key="6">
    <citation type="journal article" date="2011" name="Appl. Environ. Microbiol.">
        <title>Involvement of the azorhizobial chromosome partition gene (parA) in the onset of bacteroid differentiation during Sesbania rostrata stem nodule development.</title>
        <authorList>
            <person name="Liu CT."/>
            <person name="Lee KB."/>
            <person name="Wang YS."/>
            <person name="Peng MH."/>
            <person name="Lee KT."/>
            <person name="Suzuki S."/>
            <person name="Suzuki T."/>
            <person name="Oyaizu H."/>
        </authorList>
    </citation>
    <scope>NUCLEOTIDE SEQUENCE [LARGE SCALE GENOMIC DNA]</scope>
    <source>
        <strain evidence="4">ATCC 43989 / DSM 5975 / JCM 20966 / LMG 6465 / NBRC 14845 / NCIMB 13405 / ORS 571</strain>
    </source>
</reference>
<organism evidence="3 4">
    <name type="scientific">Azorhizobium caulinodans (strain ATCC 43989 / DSM 5975 / JCM 20966 / LMG 6465 / NBRC 14845 / NCIMB 13405 / ORS 571)</name>
    <dbReference type="NCBI Taxonomy" id="438753"/>
    <lineage>
        <taxon>Bacteria</taxon>
        <taxon>Pseudomonadati</taxon>
        <taxon>Pseudomonadota</taxon>
        <taxon>Alphaproteobacteria</taxon>
        <taxon>Hyphomicrobiales</taxon>
        <taxon>Xanthobacteraceae</taxon>
        <taxon>Azorhizobium</taxon>
    </lineage>
</organism>
<accession>A8IGG9</accession>
<dbReference type="InterPro" id="IPR001031">
    <property type="entry name" value="Thioesterase"/>
</dbReference>
<name>A8IGG9_AZOC5</name>
<sequence length="287" mass="30599">MMQRRHAELEKLPDGLRSLDRRPSFGVAPGNKSRQKRRRHDGEPMTFRFGFASLRVFACALAALVLSMAMAGSASAQTGPRVYLMRGLANVFSTGLDDLASKMQAKGIWAQVYEYGQWQQLADDAVSWSRAHNKAPVVIIGHSLGADSAIEMAERMTAMGIPPRLVVTFDPVGVTQIGRSGGRFVNYYQSHNGFGKMLTTGPGFSGTLSNRSQDAAAAQGIDHFNIEKADYLHQQVITMVRALGSRPKPRPAPAPAMATPAVPAPSATPASAPASVPAASTASATAH</sequence>
<dbReference type="Proteomes" id="UP000000270">
    <property type="component" value="Chromosome"/>
</dbReference>
<dbReference type="Gene3D" id="3.40.50.1820">
    <property type="entry name" value="alpha/beta hydrolase"/>
    <property type="match status" value="1"/>
</dbReference>
<evidence type="ECO:0000259" key="2">
    <source>
        <dbReference type="Pfam" id="PF00975"/>
    </source>
</evidence>
<reference evidence="3 4" key="5">
    <citation type="journal article" date="2010" name="Appl. Environ. Microbiol.">
        <title>phrR-like gene praR of Azorhizobium caulinodans ORS571 is essential for symbiosis with Sesbania rostrata and is involved in expression of reb genes.</title>
        <authorList>
            <person name="Akiba N."/>
            <person name="Aono T."/>
            <person name="Toyazaki H."/>
            <person name="Sato S."/>
            <person name="Oyaizu H."/>
        </authorList>
    </citation>
    <scope>NUCLEOTIDE SEQUENCE [LARGE SCALE GENOMIC DNA]</scope>
    <source>
        <strain evidence="4">ATCC 43989 / DSM 5975 / JCM 20966 / LMG 6465 / NBRC 14845 / NCIMB 13405 / ORS 571</strain>
    </source>
</reference>
<dbReference type="EMBL" id="AP009384">
    <property type="protein sequence ID" value="BAF86085.1"/>
    <property type="molecule type" value="Genomic_DNA"/>
</dbReference>
<dbReference type="AlphaFoldDB" id="A8IGG9"/>
<reference evidence="3 4" key="4">
    <citation type="journal article" date="2009" name="Appl. Environ. Microbiol.">
        <title>Comparative genome-wide transcriptional profiling of Azorhizobium caulinodans ORS571 grown under free-living and symbiotic conditions.</title>
        <authorList>
            <person name="Tsukada S."/>
            <person name="Aono T."/>
            <person name="Akiba N."/>
            <person name="Lee KB."/>
            <person name="Liu CT."/>
            <person name="Toyazaki H."/>
            <person name="Oyaizu H."/>
        </authorList>
    </citation>
    <scope>NUCLEOTIDE SEQUENCE [LARGE SCALE GENOMIC DNA]</scope>
    <source>
        <strain evidence="4">ATCC 43989 / DSM 5975 / JCM 20966 / LMG 6465 / NBRC 14845 / NCIMB 13405 / ORS 571</strain>
    </source>
</reference>
<dbReference type="InterPro" id="IPR029058">
    <property type="entry name" value="AB_hydrolase_fold"/>
</dbReference>
<protein>
    <recommendedName>
        <fullName evidence="2">Thioesterase domain-containing protein</fullName>
    </recommendedName>
</protein>
<dbReference type="SUPFAM" id="SSF53474">
    <property type="entry name" value="alpha/beta-Hydrolases"/>
    <property type="match status" value="1"/>
</dbReference>
<gene>
    <name evidence="3" type="ordered locus">AZC_0087</name>
</gene>
<reference evidence="3 4" key="3">
    <citation type="journal article" date="2008" name="BMC Genomics">
        <title>The genome of the versatile nitrogen fixer Azorhizobium caulinodans ORS571.</title>
        <authorList>
            <person name="Lee KB."/>
            <person name="Backer P.D."/>
            <person name="Aono T."/>
            <person name="Liu CT."/>
            <person name="Suzuki S."/>
            <person name="Suzuki T."/>
            <person name="Kaneko T."/>
            <person name="Yamada M."/>
            <person name="Tabata S."/>
            <person name="Kupfer D.M."/>
            <person name="Najar F.Z."/>
            <person name="Wiley G.B."/>
            <person name="Roe B."/>
            <person name="Binnewies T.T."/>
            <person name="Ussery D.W."/>
            <person name="D'Haeze W."/>
            <person name="Herder J.D."/>
            <person name="Gevers D."/>
            <person name="Vereecke D."/>
            <person name="Holsters M."/>
            <person name="Oyaizu H."/>
        </authorList>
    </citation>
    <scope>NUCLEOTIDE SEQUENCE [LARGE SCALE GENOMIC DNA]</scope>
    <source>
        <strain evidence="4">ATCC 43989 / DSM 5975 / JCM 20966 / LMG 6465 / NBRC 14845 / NCIMB 13405 / ORS 571</strain>
    </source>
</reference>
<evidence type="ECO:0000256" key="1">
    <source>
        <dbReference type="SAM" id="MobiDB-lite"/>
    </source>
</evidence>
<feature type="region of interest" description="Disordered" evidence="1">
    <location>
        <begin position="244"/>
        <end position="287"/>
    </location>
</feature>
<dbReference type="ESTHER" id="azoc5-a8igg9">
    <property type="family name" value="6_AlphaBeta_hydrolase"/>
</dbReference>
<evidence type="ECO:0000313" key="3">
    <source>
        <dbReference type="EMBL" id="BAF86085.1"/>
    </source>
</evidence>
<dbReference type="Pfam" id="PF00975">
    <property type="entry name" value="Thioesterase"/>
    <property type="match status" value="1"/>
</dbReference>
<feature type="region of interest" description="Disordered" evidence="1">
    <location>
        <begin position="1"/>
        <end position="41"/>
    </location>
</feature>
<evidence type="ECO:0000313" key="4">
    <source>
        <dbReference type="Proteomes" id="UP000000270"/>
    </source>
</evidence>
<reference evidence="4" key="2">
    <citation type="submission" date="2007-04" db="EMBL/GenBank/DDBJ databases">
        <title>Complete genome sequence of the nitrogen-fixing bacterium Azorhizobium caulinodans ORS571.</title>
        <authorList>
            <person name="Lee K.B."/>
            <person name="Backer P.D."/>
            <person name="Aono T."/>
            <person name="Liu C.T."/>
            <person name="Suzuki S."/>
            <person name="Suzuki T."/>
            <person name="Kaneko T."/>
            <person name="Yamada M."/>
            <person name="Tabata S."/>
            <person name="Kupfer D.M."/>
            <person name="Najar F.Z."/>
            <person name="Wiley G.B."/>
            <person name="Roe B."/>
            <person name="Binnewies T."/>
            <person name="Ussery D."/>
            <person name="Vereecke D."/>
            <person name="Gevers D."/>
            <person name="Holsters M."/>
            <person name="Oyaizu H."/>
        </authorList>
    </citation>
    <scope>NUCLEOTIDE SEQUENCE [LARGE SCALE GENOMIC DNA]</scope>
    <source>
        <strain evidence="4">ATCC 43989 / DSM 5975 / JCM 20966 / LMG 6465 / NBRC 14845 / NCIMB 13405 / ORS 571</strain>
    </source>
</reference>
<feature type="compositionally biased region" description="Low complexity" evidence="1">
    <location>
        <begin position="255"/>
        <end position="287"/>
    </location>
</feature>
<dbReference type="eggNOG" id="COG3319">
    <property type="taxonomic scope" value="Bacteria"/>
</dbReference>
<dbReference type="STRING" id="438753.AZC_0087"/>
<keyword evidence="4" id="KW-1185">Reference proteome</keyword>
<dbReference type="KEGG" id="azc:AZC_0087"/>
<feature type="compositionally biased region" description="Basic and acidic residues" evidence="1">
    <location>
        <begin position="1"/>
        <end position="23"/>
    </location>
</feature>
<dbReference type="HOGENOM" id="CLU_084405_0_0_5"/>
<feature type="domain" description="Thioesterase" evidence="2">
    <location>
        <begin position="116"/>
        <end position="170"/>
    </location>
</feature>